<keyword evidence="2" id="KW-1185">Reference proteome</keyword>
<accession>A0A6J8E5D9</accession>
<proteinExistence type="predicted"/>
<gene>
    <name evidence="1" type="ORF">MCOR_48665</name>
</gene>
<reference evidence="1 2" key="1">
    <citation type="submission" date="2020-06" db="EMBL/GenBank/DDBJ databases">
        <authorList>
            <person name="Li R."/>
            <person name="Bekaert M."/>
        </authorList>
    </citation>
    <scope>NUCLEOTIDE SEQUENCE [LARGE SCALE GENOMIC DNA]</scope>
    <source>
        <strain evidence="2">wild</strain>
    </source>
</reference>
<evidence type="ECO:0000313" key="2">
    <source>
        <dbReference type="Proteomes" id="UP000507470"/>
    </source>
</evidence>
<evidence type="ECO:0000313" key="1">
    <source>
        <dbReference type="EMBL" id="CAC5416029.1"/>
    </source>
</evidence>
<organism evidence="1 2">
    <name type="scientific">Mytilus coruscus</name>
    <name type="common">Sea mussel</name>
    <dbReference type="NCBI Taxonomy" id="42192"/>
    <lineage>
        <taxon>Eukaryota</taxon>
        <taxon>Metazoa</taxon>
        <taxon>Spiralia</taxon>
        <taxon>Lophotrochozoa</taxon>
        <taxon>Mollusca</taxon>
        <taxon>Bivalvia</taxon>
        <taxon>Autobranchia</taxon>
        <taxon>Pteriomorphia</taxon>
        <taxon>Mytilida</taxon>
        <taxon>Mytiloidea</taxon>
        <taxon>Mytilidae</taxon>
        <taxon>Mytilinae</taxon>
        <taxon>Mytilus</taxon>
    </lineage>
</organism>
<dbReference type="Proteomes" id="UP000507470">
    <property type="component" value="Unassembled WGS sequence"/>
</dbReference>
<name>A0A6J8E5D9_MYTCO</name>
<dbReference type="AlphaFoldDB" id="A0A6J8E5D9"/>
<sequence length="161" mass="19721">MDKSLQIRKSHYKVMWLVKSYFLDDISSKWNFYGICAQNAWENVCVRIRCKQVAAEDSTFHYRLQDDQEENQTKTINTDMYSDLRPVKRRVMREKRNLQDNERFYDDISKRNLELMKRLNETEWFSDVWYVNCGVYGRTSDGLQLKFNIFDDIFLRLRQWK</sequence>
<protein>
    <submittedName>
        <fullName evidence="1">Uncharacterized protein</fullName>
    </submittedName>
</protein>
<dbReference type="EMBL" id="CACVKT020008545">
    <property type="protein sequence ID" value="CAC5416029.1"/>
    <property type="molecule type" value="Genomic_DNA"/>
</dbReference>